<proteinExistence type="predicted"/>
<accession>A0A2U0TA70</accession>
<dbReference type="Proteomes" id="UP000245909">
    <property type="component" value="Unassembled WGS sequence"/>
</dbReference>
<sequence length="114" mass="13016">MKLSIRLKRGDDESRLLTLCNQDGSPFDLSDLERADLHAVAKSKEIVLSLSTTDKSIEILEQGQMLLTIHHSLTENQQWKIADYDLQLKFTDGRIKTIIEGQITLVHDVTKLER</sequence>
<organism evidence="1 2">
    <name type="scientific">Alitibacter langaaensis DSM 22999</name>
    <dbReference type="NCBI Taxonomy" id="1122935"/>
    <lineage>
        <taxon>Bacteria</taxon>
        <taxon>Pseudomonadati</taxon>
        <taxon>Pseudomonadota</taxon>
        <taxon>Gammaproteobacteria</taxon>
        <taxon>Pasteurellales</taxon>
        <taxon>Pasteurellaceae</taxon>
        <taxon>Alitibacter</taxon>
    </lineage>
</organism>
<dbReference type="OrthoDB" id="5680865at2"/>
<protein>
    <submittedName>
        <fullName evidence="1">Uncharacterized protein</fullName>
    </submittedName>
</protein>
<keyword evidence="2" id="KW-1185">Reference proteome</keyword>
<dbReference type="RefSeq" id="WP_116631390.1">
    <property type="nucleotide sequence ID" value="NZ_QENU01000003.1"/>
</dbReference>
<evidence type="ECO:0000313" key="2">
    <source>
        <dbReference type="Proteomes" id="UP000245909"/>
    </source>
</evidence>
<dbReference type="EMBL" id="QENU01000003">
    <property type="protein sequence ID" value="PVX40515.1"/>
    <property type="molecule type" value="Genomic_DNA"/>
</dbReference>
<name>A0A2U0TA70_9PAST</name>
<dbReference type="AlphaFoldDB" id="A0A2U0TA70"/>
<gene>
    <name evidence="1" type="ORF">C8D76_10388</name>
</gene>
<evidence type="ECO:0000313" key="1">
    <source>
        <dbReference type="EMBL" id="PVX40515.1"/>
    </source>
</evidence>
<comment type="caution">
    <text evidence="1">The sequence shown here is derived from an EMBL/GenBank/DDBJ whole genome shotgun (WGS) entry which is preliminary data.</text>
</comment>
<reference evidence="1 2" key="1">
    <citation type="submission" date="2018-05" db="EMBL/GenBank/DDBJ databases">
        <title>Genomic Encyclopedia of Type Strains, Phase IV (KMG-IV): sequencing the most valuable type-strain genomes for metagenomic binning, comparative biology and taxonomic classification.</title>
        <authorList>
            <person name="Goeker M."/>
        </authorList>
    </citation>
    <scope>NUCLEOTIDE SEQUENCE [LARGE SCALE GENOMIC DNA]</scope>
    <source>
        <strain evidence="1 2">DSM 22999</strain>
    </source>
</reference>